<dbReference type="EMBL" id="JANKHO010000310">
    <property type="protein sequence ID" value="KAJ3511696.1"/>
    <property type="molecule type" value="Genomic_DNA"/>
</dbReference>
<proteinExistence type="predicted"/>
<protein>
    <submittedName>
        <fullName evidence="2">Uncharacterized protein</fullName>
    </submittedName>
</protein>
<comment type="caution">
    <text evidence="2">The sequence shown here is derived from an EMBL/GenBank/DDBJ whole genome shotgun (WGS) entry which is preliminary data.</text>
</comment>
<organism evidence="2 3">
    <name type="scientific">Agrocybe chaxingu</name>
    <dbReference type="NCBI Taxonomy" id="84603"/>
    <lineage>
        <taxon>Eukaryota</taxon>
        <taxon>Fungi</taxon>
        <taxon>Dikarya</taxon>
        <taxon>Basidiomycota</taxon>
        <taxon>Agaricomycotina</taxon>
        <taxon>Agaricomycetes</taxon>
        <taxon>Agaricomycetidae</taxon>
        <taxon>Agaricales</taxon>
        <taxon>Agaricineae</taxon>
        <taxon>Strophariaceae</taxon>
        <taxon>Agrocybe</taxon>
    </lineage>
</organism>
<feature type="compositionally biased region" description="Low complexity" evidence="1">
    <location>
        <begin position="15"/>
        <end position="27"/>
    </location>
</feature>
<feature type="region of interest" description="Disordered" evidence="1">
    <location>
        <begin position="1"/>
        <end position="34"/>
    </location>
</feature>
<name>A0A9W8K402_9AGAR</name>
<evidence type="ECO:0000313" key="2">
    <source>
        <dbReference type="EMBL" id="KAJ3511696.1"/>
    </source>
</evidence>
<evidence type="ECO:0000313" key="3">
    <source>
        <dbReference type="Proteomes" id="UP001148786"/>
    </source>
</evidence>
<sequence>MHISPAPLNPPSSPDQPQSTSGSSQTTLYDAAAHHRQKMDEVRAIMLESGTYLGDVKFREKGILTWERIGRDDCLVTKQSVEACNVAHKEYVSSLVEPHDADVAQDGPPSGPNLEHDMVELSIVVKITPEDFWMVSCGMWKGPTSMCQSFADMKLTCTGIAPDDGIFRDDFKTVLDNLGWVMKQKETPDHPEKRGLLIPRGTSSKIKFRHVLFEATAGTSTNEADDDGDDLGDEFKIKNWPAVHVAARDALRDMVNTHRVNPIPAYDVHGTLLPPSTYRSALEGSVARIHFNLRHWAFPATSSSKASNTFVADITYMRVLIPPKVNVTSPRKRKVSRKDSHAQGTPSPKKIRG</sequence>
<feature type="region of interest" description="Disordered" evidence="1">
    <location>
        <begin position="327"/>
        <end position="353"/>
    </location>
</feature>
<evidence type="ECO:0000256" key="1">
    <source>
        <dbReference type="SAM" id="MobiDB-lite"/>
    </source>
</evidence>
<accession>A0A9W8K402</accession>
<reference evidence="2" key="1">
    <citation type="submission" date="2022-07" db="EMBL/GenBank/DDBJ databases">
        <title>Genome Sequence of Agrocybe chaxingu.</title>
        <authorList>
            <person name="Buettner E."/>
        </authorList>
    </citation>
    <scope>NUCLEOTIDE SEQUENCE</scope>
    <source>
        <strain evidence="2">MP-N11</strain>
    </source>
</reference>
<keyword evidence="3" id="KW-1185">Reference proteome</keyword>
<dbReference type="OrthoDB" id="3265368at2759"/>
<dbReference type="Proteomes" id="UP001148786">
    <property type="component" value="Unassembled WGS sequence"/>
</dbReference>
<dbReference type="AlphaFoldDB" id="A0A9W8K402"/>
<gene>
    <name evidence="2" type="ORF">NLJ89_g3949</name>
</gene>